<protein>
    <submittedName>
        <fullName evidence="2">Uncharacterized protein</fullName>
    </submittedName>
</protein>
<reference evidence="2" key="1">
    <citation type="submission" date="2023-05" db="EMBL/GenBank/DDBJ databases">
        <title>Genome and transcriptome analyses reveal genes involved in the formation of fine ridges on petal epidermal cells in Hibiscus trionum.</title>
        <authorList>
            <person name="Koshimizu S."/>
            <person name="Masuda S."/>
            <person name="Ishii T."/>
            <person name="Shirasu K."/>
            <person name="Hoshino A."/>
            <person name="Arita M."/>
        </authorList>
    </citation>
    <scope>NUCLEOTIDE SEQUENCE</scope>
    <source>
        <strain evidence="2">Hamamatsu line</strain>
    </source>
</reference>
<dbReference type="EMBL" id="BSYR01000016">
    <property type="protein sequence ID" value="GMI79066.1"/>
    <property type="molecule type" value="Genomic_DNA"/>
</dbReference>
<comment type="caution">
    <text evidence="2">The sequence shown here is derived from an EMBL/GenBank/DDBJ whole genome shotgun (WGS) entry which is preliminary data.</text>
</comment>
<keyword evidence="3" id="KW-1185">Reference proteome</keyword>
<name>A0A9W7HKL4_HIBTR</name>
<feature type="region of interest" description="Disordered" evidence="1">
    <location>
        <begin position="1"/>
        <end position="24"/>
    </location>
</feature>
<proteinExistence type="predicted"/>
<gene>
    <name evidence="2" type="ORF">HRI_001575900</name>
</gene>
<sequence>MMITVIPTVEGDDGADSKPNRGLNGATEAQVECSKPSDCVEKCYGCLVNKCDVGRCECGCASTLGLGDVMQPEQVECQKPSDCVRKCHGCLVNKCDAGRCECGC</sequence>
<organism evidence="2 3">
    <name type="scientific">Hibiscus trionum</name>
    <name type="common">Flower of an hour</name>
    <dbReference type="NCBI Taxonomy" id="183268"/>
    <lineage>
        <taxon>Eukaryota</taxon>
        <taxon>Viridiplantae</taxon>
        <taxon>Streptophyta</taxon>
        <taxon>Embryophyta</taxon>
        <taxon>Tracheophyta</taxon>
        <taxon>Spermatophyta</taxon>
        <taxon>Magnoliopsida</taxon>
        <taxon>eudicotyledons</taxon>
        <taxon>Gunneridae</taxon>
        <taxon>Pentapetalae</taxon>
        <taxon>rosids</taxon>
        <taxon>malvids</taxon>
        <taxon>Malvales</taxon>
        <taxon>Malvaceae</taxon>
        <taxon>Malvoideae</taxon>
        <taxon>Hibiscus</taxon>
    </lineage>
</organism>
<dbReference type="Proteomes" id="UP001165190">
    <property type="component" value="Unassembled WGS sequence"/>
</dbReference>
<accession>A0A9W7HKL4</accession>
<evidence type="ECO:0000256" key="1">
    <source>
        <dbReference type="SAM" id="MobiDB-lite"/>
    </source>
</evidence>
<dbReference type="AlphaFoldDB" id="A0A9W7HKL4"/>
<evidence type="ECO:0000313" key="3">
    <source>
        <dbReference type="Proteomes" id="UP001165190"/>
    </source>
</evidence>
<evidence type="ECO:0000313" key="2">
    <source>
        <dbReference type="EMBL" id="GMI79066.1"/>
    </source>
</evidence>